<comment type="subcellular location">
    <subcellularLocation>
        <location evidence="1">Golgi apparatus membrane</location>
        <topology evidence="1">Single-pass type II membrane protein</topology>
    </subcellularLocation>
</comment>
<evidence type="ECO:0000256" key="1">
    <source>
        <dbReference type="ARBA" id="ARBA00004323"/>
    </source>
</evidence>
<dbReference type="EMBL" id="MN740944">
    <property type="protein sequence ID" value="QHU19071.1"/>
    <property type="molecule type" value="Genomic_DNA"/>
</dbReference>
<name>A0A6C0KPG9_9ZZZZ</name>
<evidence type="ECO:0008006" key="10">
    <source>
        <dbReference type="Google" id="ProtNLM"/>
    </source>
</evidence>
<accession>A0A6C0KPG9</accession>
<keyword evidence="6" id="KW-1133">Transmembrane helix</keyword>
<keyword evidence="4" id="KW-0812">Transmembrane</keyword>
<dbReference type="GO" id="GO:0006493">
    <property type="term" value="P:protein O-linked glycosylation"/>
    <property type="evidence" value="ECO:0007669"/>
    <property type="project" value="TreeGrafter"/>
</dbReference>
<keyword evidence="8" id="KW-0472">Membrane</keyword>
<evidence type="ECO:0000256" key="7">
    <source>
        <dbReference type="ARBA" id="ARBA00023034"/>
    </source>
</evidence>
<dbReference type="Gene3D" id="3.90.550.50">
    <property type="match status" value="1"/>
</dbReference>
<sequence length="214" mass="25363">MEKINSDFILLIFNCKKYSFKALKQRETWLKDFKLMPFFHVVGNINLETDYFFDYEYNILNVKVDDDYNSLPKKVMAAFNAINKEYVFKYIFKTDDDQNLISDSFFKTIQGILLNKIPKVHYAGYIVNVDKPYLSQYHRIHPELPENIPILKTTYCSGRFYLLSDLAIQQILGRSSEIEKEYLEDYSIGLNLDPVLKTNMLNINTNKYFVDFFP</sequence>
<evidence type="ECO:0000256" key="8">
    <source>
        <dbReference type="ARBA" id="ARBA00023136"/>
    </source>
</evidence>
<keyword evidence="7" id="KW-0333">Golgi apparatus</keyword>
<evidence type="ECO:0000256" key="2">
    <source>
        <dbReference type="ARBA" id="ARBA00022676"/>
    </source>
</evidence>
<evidence type="ECO:0000256" key="4">
    <source>
        <dbReference type="ARBA" id="ARBA00022692"/>
    </source>
</evidence>
<dbReference type="InterPro" id="IPR002659">
    <property type="entry name" value="Glyco_trans_31"/>
</dbReference>
<proteinExistence type="predicted"/>
<protein>
    <recommendedName>
        <fullName evidence="10">Hexosyltransferase</fullName>
    </recommendedName>
</protein>
<dbReference type="Pfam" id="PF01762">
    <property type="entry name" value="Galactosyl_T"/>
    <property type="match status" value="1"/>
</dbReference>
<dbReference type="GO" id="GO:0000139">
    <property type="term" value="C:Golgi membrane"/>
    <property type="evidence" value="ECO:0007669"/>
    <property type="project" value="UniProtKB-SubCell"/>
</dbReference>
<reference evidence="9" key="1">
    <citation type="journal article" date="2020" name="Nature">
        <title>Giant virus diversity and host interactions through global metagenomics.</title>
        <authorList>
            <person name="Schulz F."/>
            <person name="Roux S."/>
            <person name="Paez-Espino D."/>
            <person name="Jungbluth S."/>
            <person name="Walsh D.A."/>
            <person name="Denef V.J."/>
            <person name="McMahon K.D."/>
            <person name="Konstantinidis K.T."/>
            <person name="Eloe-Fadrosh E.A."/>
            <person name="Kyrpides N.C."/>
            <person name="Woyke T."/>
        </authorList>
    </citation>
    <scope>NUCLEOTIDE SEQUENCE</scope>
    <source>
        <strain evidence="9">GVMAG-S-3300013014-104</strain>
    </source>
</reference>
<organism evidence="9">
    <name type="scientific">viral metagenome</name>
    <dbReference type="NCBI Taxonomy" id="1070528"/>
    <lineage>
        <taxon>unclassified sequences</taxon>
        <taxon>metagenomes</taxon>
        <taxon>organismal metagenomes</taxon>
    </lineage>
</organism>
<keyword evidence="3" id="KW-0808">Transferase</keyword>
<evidence type="ECO:0000313" key="9">
    <source>
        <dbReference type="EMBL" id="QHU19071.1"/>
    </source>
</evidence>
<dbReference type="GO" id="GO:0016758">
    <property type="term" value="F:hexosyltransferase activity"/>
    <property type="evidence" value="ECO:0007669"/>
    <property type="project" value="InterPro"/>
</dbReference>
<evidence type="ECO:0000256" key="5">
    <source>
        <dbReference type="ARBA" id="ARBA00022968"/>
    </source>
</evidence>
<dbReference type="PANTHER" id="PTHR11214">
    <property type="entry name" value="BETA-1,3-N-ACETYLGLUCOSAMINYLTRANSFERASE"/>
    <property type="match status" value="1"/>
</dbReference>
<evidence type="ECO:0000256" key="3">
    <source>
        <dbReference type="ARBA" id="ARBA00022679"/>
    </source>
</evidence>
<dbReference type="PANTHER" id="PTHR11214:SF3">
    <property type="entry name" value="BETA-1,3-GALACTOSYLTRANSFERASE 6"/>
    <property type="match status" value="1"/>
</dbReference>
<dbReference type="AlphaFoldDB" id="A0A6C0KPG9"/>
<evidence type="ECO:0000256" key="6">
    <source>
        <dbReference type="ARBA" id="ARBA00022989"/>
    </source>
</evidence>
<keyword evidence="2" id="KW-0328">Glycosyltransferase</keyword>
<keyword evidence="5" id="KW-0735">Signal-anchor</keyword>